<protein>
    <submittedName>
        <fullName evidence="2">Uncharacterized protein</fullName>
    </submittedName>
</protein>
<name>A0AAD5N5A8_PARTN</name>
<dbReference type="AlphaFoldDB" id="A0AAD5N5A8"/>
<dbReference type="EMBL" id="JAHQIW010003950">
    <property type="protein sequence ID" value="KAJ1360751.1"/>
    <property type="molecule type" value="Genomic_DNA"/>
</dbReference>
<comment type="caution">
    <text evidence="2">The sequence shown here is derived from an EMBL/GenBank/DDBJ whole genome shotgun (WGS) entry which is preliminary data.</text>
</comment>
<keyword evidence="1" id="KW-0175">Coiled coil</keyword>
<organism evidence="2 3">
    <name type="scientific">Parelaphostrongylus tenuis</name>
    <name type="common">Meningeal worm</name>
    <dbReference type="NCBI Taxonomy" id="148309"/>
    <lineage>
        <taxon>Eukaryota</taxon>
        <taxon>Metazoa</taxon>
        <taxon>Ecdysozoa</taxon>
        <taxon>Nematoda</taxon>
        <taxon>Chromadorea</taxon>
        <taxon>Rhabditida</taxon>
        <taxon>Rhabditina</taxon>
        <taxon>Rhabditomorpha</taxon>
        <taxon>Strongyloidea</taxon>
        <taxon>Metastrongylidae</taxon>
        <taxon>Parelaphostrongylus</taxon>
    </lineage>
</organism>
<evidence type="ECO:0000313" key="3">
    <source>
        <dbReference type="Proteomes" id="UP001196413"/>
    </source>
</evidence>
<dbReference type="Proteomes" id="UP001196413">
    <property type="component" value="Unassembled WGS sequence"/>
</dbReference>
<evidence type="ECO:0000313" key="2">
    <source>
        <dbReference type="EMBL" id="KAJ1360751.1"/>
    </source>
</evidence>
<evidence type="ECO:0000256" key="1">
    <source>
        <dbReference type="SAM" id="Coils"/>
    </source>
</evidence>
<reference evidence="2" key="1">
    <citation type="submission" date="2021-06" db="EMBL/GenBank/DDBJ databases">
        <title>Parelaphostrongylus tenuis whole genome reference sequence.</title>
        <authorList>
            <person name="Garwood T.J."/>
            <person name="Larsen P.A."/>
            <person name="Fountain-Jones N.M."/>
            <person name="Garbe J.R."/>
            <person name="Macchietto M.G."/>
            <person name="Kania S.A."/>
            <person name="Gerhold R.W."/>
            <person name="Richards J.E."/>
            <person name="Wolf T.M."/>
        </authorList>
    </citation>
    <scope>NUCLEOTIDE SEQUENCE</scope>
    <source>
        <strain evidence="2">MNPRO001-30</strain>
        <tissue evidence="2">Meninges</tissue>
    </source>
</reference>
<accession>A0AAD5N5A8</accession>
<proteinExistence type="predicted"/>
<feature type="coiled-coil region" evidence="1">
    <location>
        <begin position="309"/>
        <end position="349"/>
    </location>
</feature>
<gene>
    <name evidence="2" type="ORF">KIN20_038419</name>
</gene>
<keyword evidence="3" id="KW-1185">Reference proteome</keyword>
<sequence>MLYRVMADQNRRRGQQYFENRMGVDEKGATEVIFLRKRAPHIYQALKVNYEDQLDLLCEERRIQDCDPDLANIKMFLKHRNRHLSDEHKELLNYARRVSYCSRTGRLSAFRAHRFHEFLGFPDLQTDLIFVLDYIAREIVMEVTYHAAMVREQERQAIPTSTSRGFLHPPMSKAKLAAESLELRHYENGLRKIVGWRKNQDILFGEDERKVVFSYGKNPRKWESDNDYNRREAVERRDFEDLRPMPRHTVCFTSAELFEEHKKVLRGEYWDSCPDDLTKEAFVLANTCAAARRAQVTIPFDPWIPPKWKEQNEKDIREENERLDRLRTLNREDERVNRLTEQLVKMMEKNSICESDTILSDSGSTADATHGSADLRPLMRTVQAAVRRQMNSNNA</sequence>